<reference evidence="1" key="1">
    <citation type="submission" date="2022-07" db="EMBL/GenBank/DDBJ databases">
        <title>Genome Sequence of Xylaria arbuscula.</title>
        <authorList>
            <person name="Buettner E."/>
        </authorList>
    </citation>
    <scope>NUCLEOTIDE SEQUENCE</scope>
    <source>
        <strain evidence="1">VT107</strain>
    </source>
</reference>
<sequence length="340" mass="39284">MLASNLRASATSPRSIRCLPTSAQTALCRWLWFRQPHNELLFYVRPHLRWSSNDSQVADPDIGLSEKLRSRTSLDLALELRGVEVQASRNNGRNALDVFRALDESDGYRMLLKGIRCLQAYHGLISPLSINHAREIIVKNEAGKVVQDWLFQPQVQSAIESNPQENRVLLPLVAYVLVGAGEAREVTRYHAWTRQHRNITLTMPLKRKAVIKEYLWTDIARYSLISAFIAWHPKGLADAGYNYFSTEFEEYKYWLYNPSHKNTDGLVVPYFPWENTMNMVSQVYINKLHPASSDSFERAAKQLLKFWRRADPIMYLLDRALMPHTSSKSPIRRFIHLTSP</sequence>
<proteinExistence type="predicted"/>
<organism evidence="1 2">
    <name type="scientific">Xylaria arbuscula</name>
    <dbReference type="NCBI Taxonomy" id="114810"/>
    <lineage>
        <taxon>Eukaryota</taxon>
        <taxon>Fungi</taxon>
        <taxon>Dikarya</taxon>
        <taxon>Ascomycota</taxon>
        <taxon>Pezizomycotina</taxon>
        <taxon>Sordariomycetes</taxon>
        <taxon>Xylariomycetidae</taxon>
        <taxon>Xylariales</taxon>
        <taxon>Xylariaceae</taxon>
        <taxon>Xylaria</taxon>
    </lineage>
</organism>
<comment type="caution">
    <text evidence="1">The sequence shown here is derived from an EMBL/GenBank/DDBJ whole genome shotgun (WGS) entry which is preliminary data.</text>
</comment>
<name>A0A9W8NGE1_9PEZI</name>
<dbReference type="EMBL" id="JANPWZ010000588">
    <property type="protein sequence ID" value="KAJ3574777.1"/>
    <property type="molecule type" value="Genomic_DNA"/>
</dbReference>
<dbReference type="AlphaFoldDB" id="A0A9W8NGE1"/>
<dbReference type="Proteomes" id="UP001148614">
    <property type="component" value="Unassembled WGS sequence"/>
</dbReference>
<evidence type="ECO:0000313" key="1">
    <source>
        <dbReference type="EMBL" id="KAJ3574777.1"/>
    </source>
</evidence>
<accession>A0A9W8NGE1</accession>
<keyword evidence="2" id="KW-1185">Reference proteome</keyword>
<gene>
    <name evidence="1" type="ORF">NPX13_g4252</name>
</gene>
<protein>
    <submittedName>
        <fullName evidence="1">Uncharacterized protein</fullName>
    </submittedName>
</protein>
<evidence type="ECO:0000313" key="2">
    <source>
        <dbReference type="Proteomes" id="UP001148614"/>
    </source>
</evidence>